<dbReference type="InterPro" id="IPR050400">
    <property type="entry name" value="Bact_Cytoskel_RodZ"/>
</dbReference>
<evidence type="ECO:0000256" key="2">
    <source>
        <dbReference type="SAM" id="Phobius"/>
    </source>
</evidence>
<dbReference type="InterPro" id="IPR010982">
    <property type="entry name" value="Lambda_DNA-bd_dom_sf"/>
</dbReference>
<keyword evidence="2" id="KW-0472">Membrane</keyword>
<dbReference type="InterPro" id="IPR001387">
    <property type="entry name" value="Cro/C1-type_HTH"/>
</dbReference>
<dbReference type="SUPFAM" id="SSF47413">
    <property type="entry name" value="lambda repressor-like DNA-binding domains"/>
    <property type="match status" value="1"/>
</dbReference>
<feature type="domain" description="Cytoskeleton protein RodZ-like C-terminal" evidence="3">
    <location>
        <begin position="168"/>
        <end position="230"/>
    </location>
</feature>
<dbReference type="Pfam" id="PF13464">
    <property type="entry name" value="RodZ_C"/>
    <property type="match status" value="1"/>
</dbReference>
<evidence type="ECO:0000313" key="4">
    <source>
        <dbReference type="EMBL" id="MEV0969412.1"/>
    </source>
</evidence>
<dbReference type="InterPro" id="IPR025194">
    <property type="entry name" value="RodZ-like_C"/>
</dbReference>
<feature type="transmembrane region" description="Helical" evidence="2">
    <location>
        <begin position="104"/>
        <end position="125"/>
    </location>
</feature>
<protein>
    <submittedName>
        <fullName evidence="4">Helix-turn-helix domain-containing protein</fullName>
    </submittedName>
</protein>
<dbReference type="PANTHER" id="PTHR34475">
    <property type="match status" value="1"/>
</dbReference>
<comment type="caution">
    <text evidence="4">The sequence shown here is derived from an EMBL/GenBank/DDBJ whole genome shotgun (WGS) entry which is preliminary data.</text>
</comment>
<dbReference type="CDD" id="cd00093">
    <property type="entry name" value="HTH_XRE"/>
    <property type="match status" value="1"/>
</dbReference>
<name>A0ABV3GCW4_MICGL</name>
<keyword evidence="2" id="KW-1133">Transmembrane helix</keyword>
<dbReference type="Proteomes" id="UP001551675">
    <property type="component" value="Unassembled WGS sequence"/>
</dbReference>
<organism evidence="4 5">
    <name type="scientific">Microtetraspora glauca</name>
    <dbReference type="NCBI Taxonomy" id="1996"/>
    <lineage>
        <taxon>Bacteria</taxon>
        <taxon>Bacillati</taxon>
        <taxon>Actinomycetota</taxon>
        <taxon>Actinomycetes</taxon>
        <taxon>Streptosporangiales</taxon>
        <taxon>Streptosporangiaceae</taxon>
        <taxon>Microtetraspora</taxon>
    </lineage>
</organism>
<accession>A0ABV3GCW4</accession>
<gene>
    <name evidence="4" type="ORF">AB0I59_12315</name>
</gene>
<feature type="region of interest" description="Disordered" evidence="1">
    <location>
        <begin position="219"/>
        <end position="242"/>
    </location>
</feature>
<sequence>MSIGEALAEARERAGMTVSQLSQRTRIRETIIEAMERDDFSLCGGDFYVRGHLRAISRAVGLDPEVMVRQYDELRGGSVMPVRAASVFKAGRSLGGRGRKAPNWTMALAIALVVAAVFGIVRLIGGSGDPVRETAAHSGRAPAAGRASEHDAAKAKGDMVVLKVIGKRSSWITVRDGAGRQLFQGTVARGETSTWKARDQVKVVFGDAGAVRLEVNGKDLGTPGKKGETLRRTYGAGVPGPR</sequence>
<dbReference type="Pfam" id="PF13413">
    <property type="entry name" value="HTH_25"/>
    <property type="match status" value="1"/>
</dbReference>
<reference evidence="4 5" key="1">
    <citation type="submission" date="2024-06" db="EMBL/GenBank/DDBJ databases">
        <title>The Natural Products Discovery Center: Release of the First 8490 Sequenced Strains for Exploring Actinobacteria Biosynthetic Diversity.</title>
        <authorList>
            <person name="Kalkreuter E."/>
            <person name="Kautsar S.A."/>
            <person name="Yang D."/>
            <person name="Bader C.D."/>
            <person name="Teijaro C.N."/>
            <person name="Fluegel L."/>
            <person name="Davis C.M."/>
            <person name="Simpson J.R."/>
            <person name="Lauterbach L."/>
            <person name="Steele A.D."/>
            <person name="Gui C."/>
            <person name="Meng S."/>
            <person name="Li G."/>
            <person name="Viehrig K."/>
            <person name="Ye F."/>
            <person name="Su P."/>
            <person name="Kiefer A.F."/>
            <person name="Nichols A."/>
            <person name="Cepeda A.J."/>
            <person name="Yan W."/>
            <person name="Fan B."/>
            <person name="Jiang Y."/>
            <person name="Adhikari A."/>
            <person name="Zheng C.-J."/>
            <person name="Schuster L."/>
            <person name="Cowan T.M."/>
            <person name="Smanski M.J."/>
            <person name="Chevrette M.G."/>
            <person name="De Carvalho L.P.S."/>
            <person name="Shen B."/>
        </authorList>
    </citation>
    <scope>NUCLEOTIDE SEQUENCE [LARGE SCALE GENOMIC DNA]</scope>
    <source>
        <strain evidence="4 5">NPDC050100</strain>
    </source>
</reference>
<evidence type="ECO:0000259" key="3">
    <source>
        <dbReference type="Pfam" id="PF13464"/>
    </source>
</evidence>
<evidence type="ECO:0000256" key="1">
    <source>
        <dbReference type="SAM" id="MobiDB-lite"/>
    </source>
</evidence>
<dbReference type="PANTHER" id="PTHR34475:SF1">
    <property type="entry name" value="CYTOSKELETON PROTEIN RODZ"/>
    <property type="match status" value="1"/>
</dbReference>
<keyword evidence="5" id="KW-1185">Reference proteome</keyword>
<evidence type="ECO:0000313" key="5">
    <source>
        <dbReference type="Proteomes" id="UP001551675"/>
    </source>
</evidence>
<dbReference type="RefSeq" id="WP_061257637.1">
    <property type="nucleotide sequence ID" value="NZ_JBFALK010000005.1"/>
</dbReference>
<proteinExistence type="predicted"/>
<dbReference type="Gene3D" id="1.10.260.40">
    <property type="entry name" value="lambda repressor-like DNA-binding domains"/>
    <property type="match status" value="1"/>
</dbReference>
<keyword evidence="2" id="KW-0812">Transmembrane</keyword>
<dbReference type="EMBL" id="JBFALK010000005">
    <property type="protein sequence ID" value="MEV0969412.1"/>
    <property type="molecule type" value="Genomic_DNA"/>
</dbReference>